<evidence type="ECO:0000313" key="4">
    <source>
        <dbReference type="Proteomes" id="UP000236546"/>
    </source>
</evidence>
<feature type="domain" description="Zn(2)-C6 fungal-type" evidence="2">
    <location>
        <begin position="8"/>
        <end position="36"/>
    </location>
</feature>
<dbReference type="SMART" id="SM00066">
    <property type="entry name" value="GAL4"/>
    <property type="match status" value="1"/>
</dbReference>
<dbReference type="PANTHER" id="PTHR38111:SF9">
    <property type="entry name" value="ZN(2)-C6 FUNGAL-TYPE DOMAIN-CONTAINING PROTEIN"/>
    <property type="match status" value="1"/>
</dbReference>
<protein>
    <recommendedName>
        <fullName evidence="2">Zn(2)-C6 fungal-type domain-containing protein</fullName>
    </recommendedName>
</protein>
<sequence>MKVRKLTVCHTCRARKLGCDGKRPACSQCTGTKIKCGGYQYDLVFVPSSLSIRPSTKSKVRKDGKAGKKRDECTKHQNLVSTDRLDETTQAARPVARYETAVVWPSLAWPFQDIISLVVQNFSPAMIPSTSAFLNWDVDIFPRVCGAWIELLPVLSMTRRYEMTLSSSVKALGVSILSRGRNGIAPISDALAAHCSALNSLHDSLHNIDTSNSDALAVAIMCLMISEMILPTSISSGTAHASGLSDLIQLHSPEAYSSGPSHRIFIGLRPAIIIHAIRKKQPTFLAAPEWRTKPFQYVKANSFHALMTEATALPSILIDIDDSKYGSPGSNSPFLVFQALKDLLNALITWNITFQSLDNKPSFRILNKGAERPCLWFPDITSANSMTHYWAFWIMCVVYIRKLRDNYPELRDDDFLINGETPESPIVTEMAIQMSTWIFQSIEYLVQEEMRLFGAISTALPTRIAYQFLRFNHFYDYELISWCEGLIDGIRNKGYDYIAQYIVDDDGV</sequence>
<dbReference type="SUPFAM" id="SSF57701">
    <property type="entry name" value="Zn2/Cys6 DNA-binding domain"/>
    <property type="match status" value="1"/>
</dbReference>
<evidence type="ECO:0000256" key="1">
    <source>
        <dbReference type="ARBA" id="ARBA00023242"/>
    </source>
</evidence>
<name>A0A2K0TCS8_9HYPO</name>
<evidence type="ECO:0000259" key="2">
    <source>
        <dbReference type="PROSITE" id="PS50048"/>
    </source>
</evidence>
<reference evidence="3 4" key="1">
    <citation type="submission" date="2017-02" db="EMBL/GenBank/DDBJ databases">
        <title>Genomes of Trichoderma spp. with biocontrol activity.</title>
        <authorList>
            <person name="Gardiner D."/>
            <person name="Kazan K."/>
            <person name="Vos C."/>
            <person name="Harvey P."/>
        </authorList>
    </citation>
    <scope>NUCLEOTIDE SEQUENCE [LARGE SCALE GENOMIC DNA]</scope>
    <source>
        <strain evidence="3 4">A5MH</strain>
    </source>
</reference>
<dbReference type="CDD" id="cd00067">
    <property type="entry name" value="GAL4"/>
    <property type="match status" value="1"/>
</dbReference>
<evidence type="ECO:0000313" key="3">
    <source>
        <dbReference type="EMBL" id="PNP43336.1"/>
    </source>
</evidence>
<dbReference type="PROSITE" id="PS50048">
    <property type="entry name" value="ZN2_CY6_FUNGAL_2"/>
    <property type="match status" value="1"/>
</dbReference>
<organism evidence="3 4">
    <name type="scientific">Trichoderma gamsii</name>
    <dbReference type="NCBI Taxonomy" id="398673"/>
    <lineage>
        <taxon>Eukaryota</taxon>
        <taxon>Fungi</taxon>
        <taxon>Dikarya</taxon>
        <taxon>Ascomycota</taxon>
        <taxon>Pezizomycotina</taxon>
        <taxon>Sordariomycetes</taxon>
        <taxon>Hypocreomycetidae</taxon>
        <taxon>Hypocreales</taxon>
        <taxon>Hypocreaceae</taxon>
        <taxon>Trichoderma</taxon>
    </lineage>
</organism>
<dbReference type="GO" id="GO:0008270">
    <property type="term" value="F:zinc ion binding"/>
    <property type="evidence" value="ECO:0007669"/>
    <property type="project" value="InterPro"/>
</dbReference>
<keyword evidence="1" id="KW-0539">Nucleus</keyword>
<comment type="caution">
    <text evidence="3">The sequence shown here is derived from an EMBL/GenBank/DDBJ whole genome shotgun (WGS) entry which is preliminary data.</text>
</comment>
<dbReference type="Proteomes" id="UP000236546">
    <property type="component" value="Unassembled WGS sequence"/>
</dbReference>
<dbReference type="InterPro" id="IPR053178">
    <property type="entry name" value="Osmoadaptation_assoc"/>
</dbReference>
<dbReference type="AlphaFoldDB" id="A0A2K0TCS8"/>
<dbReference type="InterPro" id="IPR036864">
    <property type="entry name" value="Zn2-C6_fun-type_DNA-bd_sf"/>
</dbReference>
<dbReference type="InterPro" id="IPR001138">
    <property type="entry name" value="Zn2Cys6_DnaBD"/>
</dbReference>
<dbReference type="Gene3D" id="4.10.240.10">
    <property type="entry name" value="Zn(2)-C6 fungal-type DNA-binding domain"/>
    <property type="match status" value="1"/>
</dbReference>
<dbReference type="Pfam" id="PF00172">
    <property type="entry name" value="Zn_clus"/>
    <property type="match status" value="1"/>
</dbReference>
<dbReference type="OrthoDB" id="4491390at2759"/>
<dbReference type="GO" id="GO:0000981">
    <property type="term" value="F:DNA-binding transcription factor activity, RNA polymerase II-specific"/>
    <property type="evidence" value="ECO:0007669"/>
    <property type="project" value="InterPro"/>
</dbReference>
<dbReference type="PANTHER" id="PTHR38111">
    <property type="entry name" value="ZN(2)-C6 FUNGAL-TYPE DOMAIN-CONTAINING PROTEIN-RELATED"/>
    <property type="match status" value="1"/>
</dbReference>
<dbReference type="EMBL" id="MTYH01000042">
    <property type="protein sequence ID" value="PNP43336.1"/>
    <property type="molecule type" value="Genomic_DNA"/>
</dbReference>
<dbReference type="PROSITE" id="PS00463">
    <property type="entry name" value="ZN2_CY6_FUNGAL_1"/>
    <property type="match status" value="1"/>
</dbReference>
<gene>
    <name evidence="3" type="ORF">TGAMA5MH_04793</name>
</gene>
<proteinExistence type="predicted"/>
<accession>A0A2K0TCS8</accession>